<dbReference type="Proteomes" id="UP000005408">
    <property type="component" value="Unassembled WGS sequence"/>
</dbReference>
<comment type="catalytic activity">
    <reaction evidence="14">
        <text>L-threonyl-[protein] + ATP = O-phospho-L-threonyl-[protein] + ADP + H(+)</text>
        <dbReference type="Rhea" id="RHEA:46608"/>
        <dbReference type="Rhea" id="RHEA-COMP:11060"/>
        <dbReference type="Rhea" id="RHEA-COMP:11605"/>
        <dbReference type="ChEBI" id="CHEBI:15378"/>
        <dbReference type="ChEBI" id="CHEBI:30013"/>
        <dbReference type="ChEBI" id="CHEBI:30616"/>
        <dbReference type="ChEBI" id="CHEBI:61977"/>
        <dbReference type="ChEBI" id="CHEBI:456216"/>
        <dbReference type="EC" id="2.7.12.1"/>
    </reaction>
</comment>
<evidence type="ECO:0000256" key="17">
    <source>
        <dbReference type="SAM" id="MobiDB-lite"/>
    </source>
</evidence>
<evidence type="ECO:0000256" key="9">
    <source>
        <dbReference type="ARBA" id="ARBA00023137"/>
    </source>
</evidence>
<feature type="region of interest" description="Disordered" evidence="17">
    <location>
        <begin position="940"/>
        <end position="960"/>
    </location>
</feature>
<dbReference type="Pfam" id="PF00069">
    <property type="entry name" value="Pkinase"/>
    <property type="match status" value="1"/>
</dbReference>
<dbReference type="Gene3D" id="1.10.510.10">
    <property type="entry name" value="Transferase(Phosphotransferase) domain 1"/>
    <property type="match status" value="1"/>
</dbReference>
<dbReference type="PANTHER" id="PTHR46392">
    <property type="entry name" value="DUAL SERINE/THREONINE AND TYROSINE PROTEIN KINASE"/>
    <property type="match status" value="1"/>
</dbReference>
<keyword evidence="5" id="KW-0808">Transferase</keyword>
<evidence type="ECO:0000313" key="19">
    <source>
        <dbReference type="EnsemblMetazoa" id="G30543.3:cds"/>
    </source>
</evidence>
<dbReference type="Gene3D" id="3.30.200.20">
    <property type="entry name" value="Phosphorylase Kinase, domain 1"/>
    <property type="match status" value="1"/>
</dbReference>
<dbReference type="InterPro" id="IPR008271">
    <property type="entry name" value="Ser/Thr_kinase_AS"/>
</dbReference>
<dbReference type="SUPFAM" id="SSF56112">
    <property type="entry name" value="Protein kinase-like (PK-like)"/>
    <property type="match status" value="1"/>
</dbReference>
<dbReference type="GO" id="GO:0005737">
    <property type="term" value="C:cytoplasm"/>
    <property type="evidence" value="ECO:0007669"/>
    <property type="project" value="UniProtKB-SubCell"/>
</dbReference>
<dbReference type="InterPro" id="IPR011009">
    <property type="entry name" value="Kinase-like_dom_sf"/>
</dbReference>
<accession>A0A8W8LX88</accession>
<dbReference type="GO" id="GO:0045743">
    <property type="term" value="P:positive regulation of fibroblast growth factor receptor signaling pathway"/>
    <property type="evidence" value="ECO:0007669"/>
    <property type="project" value="TreeGrafter"/>
</dbReference>
<comment type="subcellular location">
    <subcellularLocation>
        <location evidence="1">Cytoplasm</location>
    </subcellularLocation>
</comment>
<evidence type="ECO:0000256" key="6">
    <source>
        <dbReference type="ARBA" id="ARBA00022741"/>
    </source>
</evidence>
<dbReference type="GO" id="GO:0005524">
    <property type="term" value="F:ATP binding"/>
    <property type="evidence" value="ECO:0007669"/>
    <property type="project" value="UniProtKB-UniRule"/>
</dbReference>
<comment type="catalytic activity">
    <reaction evidence="15">
        <text>L-tyrosyl-[protein] + ATP = O-phospho-L-tyrosyl-[protein] + ADP + H(+)</text>
        <dbReference type="Rhea" id="RHEA:10596"/>
        <dbReference type="Rhea" id="RHEA-COMP:10136"/>
        <dbReference type="Rhea" id="RHEA-COMP:20101"/>
        <dbReference type="ChEBI" id="CHEBI:15378"/>
        <dbReference type="ChEBI" id="CHEBI:30616"/>
        <dbReference type="ChEBI" id="CHEBI:46858"/>
        <dbReference type="ChEBI" id="CHEBI:61978"/>
        <dbReference type="ChEBI" id="CHEBI:456216"/>
        <dbReference type="EC" id="2.7.12.1"/>
    </reaction>
</comment>
<keyword evidence="6 16" id="KW-0547">Nucleotide-binding</keyword>
<dbReference type="PROSITE" id="PS00107">
    <property type="entry name" value="PROTEIN_KINASE_ATP"/>
    <property type="match status" value="1"/>
</dbReference>
<evidence type="ECO:0000256" key="12">
    <source>
        <dbReference type="ARBA" id="ARBA00042638"/>
    </source>
</evidence>
<dbReference type="PANTHER" id="PTHR46392:SF1">
    <property type="entry name" value="DUAL SERINE_THREONINE AND TYROSINE PROTEIN KINASE"/>
    <property type="match status" value="1"/>
</dbReference>
<dbReference type="EC" id="2.7.12.1" evidence="2"/>
<proteinExistence type="predicted"/>
<dbReference type="GO" id="GO:0004712">
    <property type="term" value="F:protein serine/threonine/tyrosine kinase activity"/>
    <property type="evidence" value="ECO:0007669"/>
    <property type="project" value="UniProtKB-EC"/>
</dbReference>
<comment type="catalytic activity">
    <reaction evidence="13">
        <text>L-seryl-[protein] + ATP = O-phospho-L-seryl-[protein] + ADP + H(+)</text>
        <dbReference type="Rhea" id="RHEA:17989"/>
        <dbReference type="Rhea" id="RHEA-COMP:9863"/>
        <dbReference type="Rhea" id="RHEA-COMP:11604"/>
        <dbReference type="ChEBI" id="CHEBI:15378"/>
        <dbReference type="ChEBI" id="CHEBI:29999"/>
        <dbReference type="ChEBI" id="CHEBI:30616"/>
        <dbReference type="ChEBI" id="CHEBI:83421"/>
        <dbReference type="ChEBI" id="CHEBI:456216"/>
        <dbReference type="EC" id="2.7.12.1"/>
    </reaction>
</comment>
<organism evidence="19 20">
    <name type="scientific">Magallana gigas</name>
    <name type="common">Pacific oyster</name>
    <name type="synonym">Crassostrea gigas</name>
    <dbReference type="NCBI Taxonomy" id="29159"/>
    <lineage>
        <taxon>Eukaryota</taxon>
        <taxon>Metazoa</taxon>
        <taxon>Spiralia</taxon>
        <taxon>Lophotrochozoa</taxon>
        <taxon>Mollusca</taxon>
        <taxon>Bivalvia</taxon>
        <taxon>Autobranchia</taxon>
        <taxon>Pteriomorphia</taxon>
        <taxon>Ostreida</taxon>
        <taxon>Ostreoidea</taxon>
        <taxon>Ostreidae</taxon>
        <taxon>Magallana</taxon>
    </lineage>
</organism>
<dbReference type="InterPro" id="IPR000719">
    <property type="entry name" value="Prot_kinase_dom"/>
</dbReference>
<dbReference type="PROSITE" id="PS50011">
    <property type="entry name" value="PROTEIN_KINASE_DOM"/>
    <property type="match status" value="1"/>
</dbReference>
<reference evidence="19" key="1">
    <citation type="submission" date="2022-08" db="UniProtKB">
        <authorList>
            <consortium name="EnsemblMetazoa"/>
        </authorList>
    </citation>
    <scope>IDENTIFICATION</scope>
    <source>
        <strain evidence="19">05x7-T-G4-1.051#20</strain>
    </source>
</reference>
<dbReference type="GO" id="GO:0044344">
    <property type="term" value="P:cellular response to fibroblast growth factor stimulus"/>
    <property type="evidence" value="ECO:0007669"/>
    <property type="project" value="TreeGrafter"/>
</dbReference>
<keyword evidence="8 16" id="KW-0067">ATP-binding</keyword>
<evidence type="ECO:0000256" key="5">
    <source>
        <dbReference type="ARBA" id="ARBA00022679"/>
    </source>
</evidence>
<dbReference type="PROSITE" id="PS00108">
    <property type="entry name" value="PROTEIN_KINASE_ST"/>
    <property type="match status" value="1"/>
</dbReference>
<dbReference type="GO" id="GO:0043066">
    <property type="term" value="P:negative regulation of apoptotic process"/>
    <property type="evidence" value="ECO:0007669"/>
    <property type="project" value="TreeGrafter"/>
</dbReference>
<evidence type="ECO:0000256" key="14">
    <source>
        <dbReference type="ARBA" id="ARBA00049308"/>
    </source>
</evidence>
<dbReference type="GO" id="GO:0004674">
    <property type="term" value="F:protein serine/threonine kinase activity"/>
    <property type="evidence" value="ECO:0007669"/>
    <property type="project" value="UniProtKB-KW"/>
</dbReference>
<keyword evidence="20" id="KW-1185">Reference proteome</keyword>
<feature type="binding site" evidence="16">
    <location>
        <position position="702"/>
    </location>
    <ligand>
        <name>ATP</name>
        <dbReference type="ChEBI" id="CHEBI:30616"/>
    </ligand>
</feature>
<dbReference type="AlphaFoldDB" id="A0A8W8LX88"/>
<evidence type="ECO:0000256" key="10">
    <source>
        <dbReference type="ARBA" id="ARBA00040421"/>
    </source>
</evidence>
<sequence>MMANIPAELNRFCTCSKRLRTILTDTKRCFDDINEDGKQEVGQLFMVELLQEEEEEVLSTATKPPGIVILGQNIYTKARLINEIFNRNLFPLEFSESEKNGNYRSVRFKHGHNLSVSLQLPDDYDLVDNLESYKGPWKTIPRKDLEINDNEVGDPALGLAVLEVNLNHVLLRHGARVIVSPSSPNCDIRKVYTDCVQEVSPILIYCYEDEVLPEKDLQLLRELSNVSHYQAVCFVRVPPPGQKNMDLDPPDGAPTSQEDIQKRLQREVIHEKESHQSPSVDEPVYKVMPDSSYTSVPKEILTKVLSNSDVFRQLCKIGYLNDSPGVRSIQHCIVSDYYEVDSELVENFELFPQKFLQFLQQILQRYLVNSSTVLNNSHARCLNMFIISAFDMARDMLITPKKLEFAREKENELFKQLMEMASKKGDEIRKMIAETIGDMKDQLIQKAEEYEFLGVDFNEEGEILTQKGLKICTYQIQELVLGALNQAVANKLLESIDILRESYTGTLQRCLESLERIDKTDGNGSPGTTSEALKQIMNAAYQVEISLQSSSSFIRVILERMKQNVIMKLVQSMPWSTQPKIDLEWKRKAASDMLSSLSEARLAKNISSQIKERLNKSHDSFASALKQLEQKHSGRLDRIEEGRLKLRKVHAPRVAKVALESTSLMDVILNGMPQMGREIGRGQYGVVYSCDSWGGYSPCAIKSVVPPDDKHWNDLALEFYYTKNIPQHERIVALRGSVIDYMYGGGSTPAVLLIMDRLQKDLYGAIKQGLDWLSRIVVAIDVVEGIRFLHSQGLVHRDIKLKNVLLDKENRAKLTDLGFCKPEAMMSGSIVGTPIHMAPELFTGRYDCSVDVYAFGVLFWYVCAGNVKLPGAFEQCANKDQLWQNVKKGLRPEKLAVFDEECWTLMQECWEGDPMRRPLLGNVQKRLQDLLSTYKKTQAAKAKTQQQSKPLTRRIPSSGSRSQFCCHPEYLESGSFDNYPFVEIDEQHFE</sequence>
<keyword evidence="7" id="KW-0418">Kinase</keyword>
<keyword evidence="4" id="KW-0723">Serine/threonine-protein kinase</keyword>
<protein>
    <recommendedName>
        <fullName evidence="10">Dual serine/threonine and tyrosine protein kinase</fullName>
        <ecNumber evidence="2">2.7.12.1</ecNumber>
    </recommendedName>
    <alternativeName>
        <fullName evidence="12">Dusty protein kinase</fullName>
    </alternativeName>
    <alternativeName>
        <fullName evidence="11">Receptor-interacting serine/threonine-protein kinase 5</fullName>
    </alternativeName>
</protein>
<dbReference type="SMART" id="SM00220">
    <property type="entry name" value="S_TKc"/>
    <property type="match status" value="1"/>
</dbReference>
<dbReference type="GO" id="GO:0070374">
    <property type="term" value="P:positive regulation of ERK1 and ERK2 cascade"/>
    <property type="evidence" value="ECO:0007669"/>
    <property type="project" value="TreeGrafter"/>
</dbReference>
<evidence type="ECO:0000256" key="16">
    <source>
        <dbReference type="PROSITE-ProRule" id="PRU10141"/>
    </source>
</evidence>
<keyword evidence="9" id="KW-0829">Tyrosine-protein kinase</keyword>
<feature type="domain" description="Protein kinase" evidence="18">
    <location>
        <begin position="673"/>
        <end position="931"/>
    </location>
</feature>
<evidence type="ECO:0000256" key="2">
    <source>
        <dbReference type="ARBA" id="ARBA00013203"/>
    </source>
</evidence>
<evidence type="ECO:0000256" key="7">
    <source>
        <dbReference type="ARBA" id="ARBA00022777"/>
    </source>
</evidence>
<evidence type="ECO:0000256" key="1">
    <source>
        <dbReference type="ARBA" id="ARBA00004496"/>
    </source>
</evidence>
<evidence type="ECO:0000256" key="11">
    <source>
        <dbReference type="ARBA" id="ARBA00041268"/>
    </source>
</evidence>
<evidence type="ECO:0000256" key="8">
    <source>
        <dbReference type="ARBA" id="ARBA00022840"/>
    </source>
</evidence>
<dbReference type="EnsemblMetazoa" id="G30543.3">
    <property type="protein sequence ID" value="G30543.3:cds"/>
    <property type="gene ID" value="G30543"/>
</dbReference>
<evidence type="ECO:0000256" key="13">
    <source>
        <dbReference type="ARBA" id="ARBA00049003"/>
    </source>
</evidence>
<evidence type="ECO:0000256" key="15">
    <source>
        <dbReference type="ARBA" id="ARBA00051680"/>
    </source>
</evidence>
<name>A0A8W8LX88_MAGGI</name>
<dbReference type="GO" id="GO:0004713">
    <property type="term" value="F:protein tyrosine kinase activity"/>
    <property type="evidence" value="ECO:0007669"/>
    <property type="project" value="UniProtKB-KW"/>
</dbReference>
<evidence type="ECO:0000256" key="4">
    <source>
        <dbReference type="ARBA" id="ARBA00022527"/>
    </source>
</evidence>
<dbReference type="InterPro" id="IPR051302">
    <property type="entry name" value="Dual_SerThr-Tyr_Kinase"/>
</dbReference>
<evidence type="ECO:0000259" key="18">
    <source>
        <dbReference type="PROSITE" id="PS50011"/>
    </source>
</evidence>
<dbReference type="InterPro" id="IPR017441">
    <property type="entry name" value="Protein_kinase_ATP_BS"/>
</dbReference>
<evidence type="ECO:0000313" key="20">
    <source>
        <dbReference type="Proteomes" id="UP000005408"/>
    </source>
</evidence>
<evidence type="ECO:0000256" key="3">
    <source>
        <dbReference type="ARBA" id="ARBA00022490"/>
    </source>
</evidence>
<keyword evidence="3" id="KW-0963">Cytoplasm</keyword>
<dbReference type="CDD" id="cd13975">
    <property type="entry name" value="PKc_Dusty"/>
    <property type="match status" value="1"/>
</dbReference>